<dbReference type="PANTHER" id="PTHR34135:SF2">
    <property type="entry name" value="LYSOZYME"/>
    <property type="match status" value="1"/>
</dbReference>
<comment type="caution">
    <text evidence="5">The sequence shown here is derived from an EMBL/GenBank/DDBJ whole genome shotgun (WGS) entry which is preliminary data.</text>
</comment>
<evidence type="ECO:0000259" key="4">
    <source>
        <dbReference type="PROSITE" id="PS51781"/>
    </source>
</evidence>
<dbReference type="EC" id="3.5.1.28" evidence="3"/>
<accession>A0ABR7IMN6</accession>
<dbReference type="InterPro" id="IPR038765">
    <property type="entry name" value="Papain-like_cys_pep_sf"/>
</dbReference>
<evidence type="ECO:0000256" key="1">
    <source>
        <dbReference type="ARBA" id="ARBA00001561"/>
    </source>
</evidence>
<dbReference type="PANTHER" id="PTHR34135">
    <property type="entry name" value="LYSOZYME"/>
    <property type="match status" value="1"/>
</dbReference>
<protein>
    <recommendedName>
        <fullName evidence="3">N-acetylmuramoyl-L-alanine amidase</fullName>
        <ecNumber evidence="3">3.5.1.28</ecNumber>
    </recommendedName>
</protein>
<dbReference type="Pfam" id="PF05257">
    <property type="entry name" value="CHAP"/>
    <property type="match status" value="1"/>
</dbReference>
<comment type="catalytic activity">
    <reaction evidence="1">
        <text>Hydrolyzes the link between N-acetylmuramoyl residues and L-amino acid residues in certain cell-wall glycopeptides.</text>
        <dbReference type="EC" id="3.5.1.28"/>
    </reaction>
</comment>
<organism evidence="5 6">
    <name type="scientific">Blautia difficilis</name>
    <dbReference type="NCBI Taxonomy" id="2763027"/>
    <lineage>
        <taxon>Bacteria</taxon>
        <taxon>Bacillati</taxon>
        <taxon>Bacillota</taxon>
        <taxon>Clostridia</taxon>
        <taxon>Lachnospirales</taxon>
        <taxon>Lachnospiraceae</taxon>
        <taxon>Blautia</taxon>
    </lineage>
</organism>
<dbReference type="Pfam" id="PF01183">
    <property type="entry name" value="Glyco_hydro_25"/>
    <property type="match status" value="1"/>
</dbReference>
<sequence>MATKLLDISFWQDTLDFAKIKKAGYDNIILRAGYGTTIDSKFNEYAAACKKNNINIVAVYWFIYATNLTEVKANANKCLEVIKAYKPKIVFADFEYDTINKAAKKGIKLGAKECDSFTIEFCETVKKAGYTPGYYANTDYYKNMYSSVKNKGYVFWLAHYKSDYSYHEPPIKCDFFQYTDRGTVPGLAGKKFDTNVCFSKKYLSKTSSTSTNKPTTKPTTSSITIDQAIDALIATARAEVGYLEKKSNSQLDDKTANAGYGNYTKYWRDLKPSWNGSAWCAVWVSWCMYKTFGLETAKKLLKHENDFPYVYCPTLGARFTKHANPQRGDIVIFYRGGTFVHTGIVTKVDGDAFFTIEGNTSGNTSGGTDIVANGGSVCSKYYYNSKLPGTKFCRPDYSLVTSILNSNSAPNVSNQPVDQSYTAWVGSCTTNGTDVFSGATGASKLSTYPKLNAGNLVDVVGESGTRYHVRIAGKYFGYVEKGRIKNPNKKEPKSPYPFVGKVTASKLNVRKKPGTGQPLLPEYPQLNKDNLVDVLGETKDSQGAKWYKISIAKKYAGYVSAKYITKA</sequence>
<dbReference type="Proteomes" id="UP000649826">
    <property type="component" value="Unassembled WGS sequence"/>
</dbReference>
<dbReference type="PROSITE" id="PS51781">
    <property type="entry name" value="SH3B"/>
    <property type="match status" value="1"/>
</dbReference>
<evidence type="ECO:0000313" key="5">
    <source>
        <dbReference type="EMBL" id="MBC5781242.1"/>
    </source>
</evidence>
<dbReference type="EMBL" id="JACOQG010000068">
    <property type="protein sequence ID" value="MBC5781242.1"/>
    <property type="molecule type" value="Genomic_DNA"/>
</dbReference>
<dbReference type="SUPFAM" id="SSF54001">
    <property type="entry name" value="Cysteine proteinases"/>
    <property type="match status" value="1"/>
</dbReference>
<comment type="similarity">
    <text evidence="2">Belongs to the glycosyl hydrolase 25 family.</text>
</comment>
<reference evidence="5 6" key="1">
    <citation type="submission" date="2020-08" db="EMBL/GenBank/DDBJ databases">
        <title>Genome public.</title>
        <authorList>
            <person name="Liu C."/>
            <person name="Sun Q."/>
        </authorList>
    </citation>
    <scope>NUCLEOTIDE SEQUENCE [LARGE SCALE GENOMIC DNA]</scope>
    <source>
        <strain evidence="5 6">M29</strain>
    </source>
</reference>
<dbReference type="RefSeq" id="WP_186995741.1">
    <property type="nucleotide sequence ID" value="NZ_JACOQG010000068.1"/>
</dbReference>
<feature type="domain" description="SH3b" evidence="4">
    <location>
        <begin position="497"/>
        <end position="567"/>
    </location>
</feature>
<name>A0ABR7IMN6_9FIRM</name>
<proteinExistence type="inferred from homology"/>
<dbReference type="InterPro" id="IPR007921">
    <property type="entry name" value="CHAP_dom"/>
</dbReference>
<dbReference type="PROSITE" id="PS51904">
    <property type="entry name" value="GLYCOSYL_HYDROL_F25_2"/>
    <property type="match status" value="1"/>
</dbReference>
<dbReference type="Gene3D" id="2.30.30.40">
    <property type="entry name" value="SH3 Domains"/>
    <property type="match status" value="1"/>
</dbReference>
<evidence type="ECO:0000256" key="3">
    <source>
        <dbReference type="ARBA" id="ARBA00011901"/>
    </source>
</evidence>
<dbReference type="InterPro" id="IPR017853">
    <property type="entry name" value="GH"/>
</dbReference>
<dbReference type="Gene3D" id="3.20.20.80">
    <property type="entry name" value="Glycosidases"/>
    <property type="match status" value="1"/>
</dbReference>
<evidence type="ECO:0000256" key="2">
    <source>
        <dbReference type="ARBA" id="ARBA00010646"/>
    </source>
</evidence>
<gene>
    <name evidence="5" type="ORF">H8Z82_16675</name>
</gene>
<evidence type="ECO:0000313" key="6">
    <source>
        <dbReference type="Proteomes" id="UP000649826"/>
    </source>
</evidence>
<dbReference type="SUPFAM" id="SSF51445">
    <property type="entry name" value="(Trans)glycosidases"/>
    <property type="match status" value="1"/>
</dbReference>
<dbReference type="InterPro" id="IPR002053">
    <property type="entry name" value="Glyco_hydro_25"/>
</dbReference>
<keyword evidence="6" id="KW-1185">Reference proteome</keyword>
<dbReference type="InterPro" id="IPR003646">
    <property type="entry name" value="SH3-like_bac-type"/>
</dbReference>